<dbReference type="Pfam" id="PF13185">
    <property type="entry name" value="GAF_2"/>
    <property type="match status" value="1"/>
</dbReference>
<gene>
    <name evidence="7" type="ORF">Mterra_01144</name>
</gene>
<dbReference type="SUPFAM" id="SSF55785">
    <property type="entry name" value="PYP-like sensor domain (PAS domain)"/>
    <property type="match status" value="1"/>
</dbReference>
<evidence type="ECO:0000256" key="2">
    <source>
        <dbReference type="ARBA" id="ARBA00023015"/>
    </source>
</evidence>
<dbReference type="EMBL" id="QXDL01000033">
    <property type="protein sequence ID" value="RIH87618.1"/>
    <property type="molecule type" value="Genomic_DNA"/>
</dbReference>
<proteinExistence type="inferred from homology"/>
<comment type="caution">
    <text evidence="7">The sequence shown here is derived from an EMBL/GenBank/DDBJ whole genome shotgun (WGS) entry which is preliminary data.</text>
</comment>
<evidence type="ECO:0000313" key="7">
    <source>
        <dbReference type="EMBL" id="RIH87618.1"/>
    </source>
</evidence>
<dbReference type="InterPro" id="IPR051677">
    <property type="entry name" value="AfsR-DnrI-RedD_regulator"/>
</dbReference>
<keyword evidence="3 5" id="KW-0238">DNA-binding</keyword>
<dbReference type="Gene3D" id="3.30.450.40">
    <property type="match status" value="1"/>
</dbReference>
<evidence type="ECO:0000259" key="6">
    <source>
        <dbReference type="PROSITE" id="PS51755"/>
    </source>
</evidence>
<dbReference type="CDD" id="cd00130">
    <property type="entry name" value="PAS"/>
    <property type="match status" value="1"/>
</dbReference>
<dbReference type="GO" id="GO:0000160">
    <property type="term" value="P:phosphorelay signal transduction system"/>
    <property type="evidence" value="ECO:0007669"/>
    <property type="project" value="InterPro"/>
</dbReference>
<evidence type="ECO:0000256" key="4">
    <source>
        <dbReference type="ARBA" id="ARBA00023163"/>
    </source>
</evidence>
<dbReference type="InterPro" id="IPR035965">
    <property type="entry name" value="PAS-like_dom_sf"/>
</dbReference>
<dbReference type="InterPro" id="IPR003018">
    <property type="entry name" value="GAF"/>
</dbReference>
<dbReference type="InterPro" id="IPR005158">
    <property type="entry name" value="BTAD"/>
</dbReference>
<accession>A0A399EUB8</accession>
<dbReference type="InterPro" id="IPR001867">
    <property type="entry name" value="OmpR/PhoB-type_DNA-bd"/>
</dbReference>
<sequence>MRTNDLPEFPSLYLQMNRVRWQLDKEGRVTAWSPDAAAFFHLPAEEALGRPCGEVVAGTDRFGRPLCVRCPVQREIKRGAYQASTPVCRGGKRLTCQGYAGAGIQVELKPENQADPSGVLASLSWAVRKLAAEPGSFFQTLQVFLGSLRRALGMEAAELFLADPQEHYLVLTAYDGVHREAFLEKAWFAWGEGFPGLVSLLHHPLLTHDLPSDARYLRQKVKKLGYKTYVCYPLELPHGLIGVLNLASRDPDADDEALLEQLTLVGPMLAASLYTVLTRLGEAGLRSVAGALHAQSRGQGIEAFLEQSARLSGASCVRLLLADGETYRHGKGNPPACARAEHCEVWQGQILGVRGGVAACPHVSGGQPRQCLPLWSGPRVVGLQQLFFTRLPPVASQAVAPVLWLERLGAEVLWPDHHAGSPAREHWLELRTFGGLQVRREGQVLPPKAFGRRQALTLLKLLLAHRGQTLARDELCERLWPGEGLEATQARLHVLVHDLRQALEPDPAQPRLILREGEGYRFAPQVPYFLDVERFEQLIHQGDGLGGSAALEAYRQALLLYKGDFLCDEPYADWAELERAYLRERAVGALLRGAEIARALGQPREALEAYRFVLKLDPWREEAYRALMQQLVESGQKLEAKSLFSQYQTRMEREGLPIDPDLARLVQPA</sequence>
<dbReference type="PANTHER" id="PTHR35807">
    <property type="entry name" value="TRANSCRIPTIONAL REGULATOR REDD-RELATED"/>
    <property type="match status" value="1"/>
</dbReference>
<reference evidence="7 8" key="1">
    <citation type="submission" date="2018-08" db="EMBL/GenBank/DDBJ databases">
        <title>Meiothermus terrae DSM 26712 genome sequencing project.</title>
        <authorList>
            <person name="Da Costa M.S."/>
            <person name="Albuquerque L."/>
            <person name="Raposo P."/>
            <person name="Froufe H.J.C."/>
            <person name="Barroso C.S."/>
            <person name="Egas C."/>
        </authorList>
    </citation>
    <scope>NUCLEOTIDE SEQUENCE [LARGE SCALE GENOMIC DNA]</scope>
    <source>
        <strain evidence="7 8">DSM 26712</strain>
    </source>
</reference>
<keyword evidence="8" id="KW-1185">Reference proteome</keyword>
<evidence type="ECO:0000256" key="1">
    <source>
        <dbReference type="ARBA" id="ARBA00005820"/>
    </source>
</evidence>
<evidence type="ECO:0000313" key="8">
    <source>
        <dbReference type="Proteomes" id="UP000265715"/>
    </source>
</evidence>
<dbReference type="SUPFAM" id="SSF55781">
    <property type="entry name" value="GAF domain-like"/>
    <property type="match status" value="1"/>
</dbReference>
<dbReference type="Gene3D" id="1.25.40.10">
    <property type="entry name" value="Tetratricopeptide repeat domain"/>
    <property type="match status" value="1"/>
</dbReference>
<organism evidence="7 8">
    <name type="scientific">Calidithermus terrae</name>
    <dbReference type="NCBI Taxonomy" id="1408545"/>
    <lineage>
        <taxon>Bacteria</taxon>
        <taxon>Thermotogati</taxon>
        <taxon>Deinococcota</taxon>
        <taxon>Deinococci</taxon>
        <taxon>Thermales</taxon>
        <taxon>Thermaceae</taxon>
        <taxon>Calidithermus</taxon>
    </lineage>
</organism>
<dbReference type="SUPFAM" id="SSF48452">
    <property type="entry name" value="TPR-like"/>
    <property type="match status" value="1"/>
</dbReference>
<dbReference type="PROSITE" id="PS51755">
    <property type="entry name" value="OMPR_PHOB"/>
    <property type="match status" value="1"/>
</dbReference>
<evidence type="ECO:0000256" key="5">
    <source>
        <dbReference type="PROSITE-ProRule" id="PRU01091"/>
    </source>
</evidence>
<dbReference type="InterPro" id="IPR016032">
    <property type="entry name" value="Sig_transdc_resp-reg_C-effctor"/>
</dbReference>
<keyword evidence="4" id="KW-0804">Transcription</keyword>
<dbReference type="InterPro" id="IPR029016">
    <property type="entry name" value="GAF-like_dom_sf"/>
</dbReference>
<protein>
    <submittedName>
        <fullName evidence="7">Bacterial transcriptional activator domain protein</fullName>
    </submittedName>
</protein>
<dbReference type="GO" id="GO:0006355">
    <property type="term" value="P:regulation of DNA-templated transcription"/>
    <property type="evidence" value="ECO:0007669"/>
    <property type="project" value="InterPro"/>
</dbReference>
<dbReference type="Pfam" id="PF00486">
    <property type="entry name" value="Trans_reg_C"/>
    <property type="match status" value="1"/>
</dbReference>
<dbReference type="SMART" id="SM01043">
    <property type="entry name" value="BTAD"/>
    <property type="match status" value="1"/>
</dbReference>
<evidence type="ECO:0000256" key="3">
    <source>
        <dbReference type="ARBA" id="ARBA00023125"/>
    </source>
</evidence>
<dbReference type="InterPro" id="IPR011990">
    <property type="entry name" value="TPR-like_helical_dom_sf"/>
</dbReference>
<dbReference type="GO" id="GO:0003677">
    <property type="term" value="F:DNA binding"/>
    <property type="evidence" value="ECO:0007669"/>
    <property type="project" value="UniProtKB-UniRule"/>
</dbReference>
<name>A0A399EUB8_9DEIN</name>
<dbReference type="InterPro" id="IPR000014">
    <property type="entry name" value="PAS"/>
</dbReference>
<dbReference type="SMART" id="SM00862">
    <property type="entry name" value="Trans_reg_C"/>
    <property type="match status" value="1"/>
</dbReference>
<dbReference type="SMART" id="SM00065">
    <property type="entry name" value="GAF"/>
    <property type="match status" value="1"/>
</dbReference>
<comment type="similarity">
    <text evidence="1">Belongs to the AfsR/DnrI/RedD regulatory family.</text>
</comment>
<dbReference type="InterPro" id="IPR036388">
    <property type="entry name" value="WH-like_DNA-bd_sf"/>
</dbReference>
<dbReference type="PANTHER" id="PTHR35807:SF2">
    <property type="entry name" value="TRANSCRIPTIONAL ACTIVATOR DOMAIN"/>
    <property type="match status" value="1"/>
</dbReference>
<dbReference type="SUPFAM" id="SSF46894">
    <property type="entry name" value="C-terminal effector domain of the bipartite response regulators"/>
    <property type="match status" value="1"/>
</dbReference>
<dbReference type="AlphaFoldDB" id="A0A399EUB8"/>
<feature type="domain" description="OmpR/PhoB-type" evidence="6">
    <location>
        <begin position="419"/>
        <end position="524"/>
    </location>
</feature>
<dbReference type="Gene3D" id="1.10.10.10">
    <property type="entry name" value="Winged helix-like DNA-binding domain superfamily/Winged helix DNA-binding domain"/>
    <property type="match status" value="1"/>
</dbReference>
<dbReference type="Pfam" id="PF03704">
    <property type="entry name" value="BTAD"/>
    <property type="match status" value="1"/>
</dbReference>
<feature type="DNA-binding region" description="OmpR/PhoB-type" evidence="5">
    <location>
        <begin position="419"/>
        <end position="524"/>
    </location>
</feature>
<dbReference type="Proteomes" id="UP000265715">
    <property type="component" value="Unassembled WGS sequence"/>
</dbReference>
<keyword evidence="2" id="KW-0805">Transcription regulation</keyword>